<dbReference type="Pfam" id="PF05071">
    <property type="entry name" value="NDUFA12"/>
    <property type="match status" value="1"/>
</dbReference>
<dbReference type="RefSeq" id="WP_104508685.1">
    <property type="nucleotide sequence ID" value="NZ_JACIGC010000001.1"/>
</dbReference>
<proteinExistence type="predicted"/>
<dbReference type="GO" id="GO:0045271">
    <property type="term" value="C:respiratory chain complex I"/>
    <property type="evidence" value="ECO:0007669"/>
    <property type="project" value="InterPro"/>
</dbReference>
<name>A0A2S6N4K6_9HYPH</name>
<keyword evidence="2" id="KW-0560">Oxidoreductase</keyword>
<dbReference type="EC" id="1.6.99.3" evidence="2"/>
<protein>
    <submittedName>
        <fullName evidence="2">NADH:ubiquinone oxidoreductase subunit NDUFA12</fullName>
        <ecNumber evidence="2">1.6.99.3</ecNumber>
    </submittedName>
</protein>
<sequence length="135" mass="15610">MKWLSQLFTWWNEQTLSTRIHTFFHGERVGEDEAGNIYYRWKNNRIDPALGFNRRWVIFKGVAEGSKVPPGWYGWLHHMTDETPVSAPYTPREWEKSYTPNQTGTPNAWRPQGSTLAAGVRPPTGGDYQAWSPEA</sequence>
<comment type="caution">
    <text evidence="2">The sequence shown here is derived from an EMBL/GenBank/DDBJ whole genome shotgun (WGS) entry which is preliminary data.</text>
</comment>
<dbReference type="AlphaFoldDB" id="A0A2S6N4K6"/>
<dbReference type="InterPro" id="IPR007763">
    <property type="entry name" value="NDUFA12"/>
</dbReference>
<gene>
    <name evidence="2" type="ORF">CCR94_15085</name>
</gene>
<dbReference type="EMBL" id="NHSJ01000090">
    <property type="protein sequence ID" value="PPQ29542.1"/>
    <property type="molecule type" value="Genomic_DNA"/>
</dbReference>
<evidence type="ECO:0000313" key="2">
    <source>
        <dbReference type="EMBL" id="PPQ29542.1"/>
    </source>
</evidence>
<dbReference type="OrthoDB" id="9795340at2"/>
<dbReference type="PANTHER" id="PTHR12910:SF2">
    <property type="entry name" value="NADH DEHYDROGENASE [UBIQUINONE] 1 ALPHA SUBCOMPLEX SUBUNIT 12"/>
    <property type="match status" value="1"/>
</dbReference>
<dbReference type="PANTHER" id="PTHR12910">
    <property type="entry name" value="NADH-UBIQUINONE OXIDOREDUCTASE SUBUNIT B17.2"/>
    <property type="match status" value="1"/>
</dbReference>
<accession>A0A2S6N4K6</accession>
<reference evidence="2 3" key="1">
    <citation type="journal article" date="2018" name="Arch. Microbiol.">
        <title>New insights into the metabolic potential of the phototrophic purple bacterium Rhodopila globiformis DSM 161(T) from its draft genome sequence and evidence for a vanadium-dependent nitrogenase.</title>
        <authorList>
            <person name="Imhoff J.F."/>
            <person name="Rahn T."/>
            <person name="Kunzel S."/>
            <person name="Neulinger S.C."/>
        </authorList>
    </citation>
    <scope>NUCLEOTIDE SEQUENCE [LARGE SCALE GENOMIC DNA]</scope>
    <source>
        <strain evidence="2 3">DSM 16996</strain>
    </source>
</reference>
<feature type="region of interest" description="Disordered" evidence="1">
    <location>
        <begin position="94"/>
        <end position="135"/>
    </location>
</feature>
<dbReference type="Proteomes" id="UP000239089">
    <property type="component" value="Unassembled WGS sequence"/>
</dbReference>
<keyword evidence="2" id="KW-0830">Ubiquinone</keyword>
<dbReference type="GO" id="GO:0006979">
    <property type="term" value="P:response to oxidative stress"/>
    <property type="evidence" value="ECO:0007669"/>
    <property type="project" value="TreeGrafter"/>
</dbReference>
<organism evidence="2 3">
    <name type="scientific">Rhodoblastus sphagnicola</name>
    <dbReference type="NCBI Taxonomy" id="333368"/>
    <lineage>
        <taxon>Bacteria</taxon>
        <taxon>Pseudomonadati</taxon>
        <taxon>Pseudomonadota</taxon>
        <taxon>Alphaproteobacteria</taxon>
        <taxon>Hyphomicrobiales</taxon>
        <taxon>Rhodoblastaceae</taxon>
        <taxon>Rhodoblastus</taxon>
    </lineage>
</organism>
<evidence type="ECO:0000256" key="1">
    <source>
        <dbReference type="SAM" id="MobiDB-lite"/>
    </source>
</evidence>
<dbReference type="NCBIfam" id="NF006040">
    <property type="entry name" value="PRK08183.1"/>
    <property type="match status" value="1"/>
</dbReference>
<keyword evidence="3" id="KW-1185">Reference proteome</keyword>
<evidence type="ECO:0000313" key="3">
    <source>
        <dbReference type="Proteomes" id="UP000239089"/>
    </source>
</evidence>
<dbReference type="GO" id="GO:0016491">
    <property type="term" value="F:oxidoreductase activity"/>
    <property type="evidence" value="ECO:0007669"/>
    <property type="project" value="UniProtKB-KW"/>
</dbReference>